<dbReference type="RefSeq" id="WP_015616007.1">
    <property type="nucleotide sequence ID" value="NC_021182.1"/>
</dbReference>
<name>R4K567_CLOPA</name>
<dbReference type="Gene3D" id="3.30.470.10">
    <property type="match status" value="1"/>
</dbReference>
<dbReference type="STRING" id="86416.Clopa_2875"/>
<dbReference type="Pfam" id="PF01063">
    <property type="entry name" value="Aminotran_4"/>
    <property type="match status" value="1"/>
</dbReference>
<evidence type="ECO:0000256" key="1">
    <source>
        <dbReference type="ARBA" id="ARBA00001933"/>
    </source>
</evidence>
<evidence type="ECO:0000256" key="3">
    <source>
        <dbReference type="ARBA" id="ARBA00022898"/>
    </source>
</evidence>
<dbReference type="InterPro" id="IPR050571">
    <property type="entry name" value="Class-IV_PLP-Dep_Aminotrnsfr"/>
</dbReference>
<dbReference type="FunFam" id="3.20.10.10:FF:000002">
    <property type="entry name" value="D-alanine aminotransferase"/>
    <property type="match status" value="1"/>
</dbReference>
<keyword evidence="4" id="KW-0456">Lyase</keyword>
<evidence type="ECO:0000313" key="5">
    <source>
        <dbReference type="Proteomes" id="UP000013523"/>
    </source>
</evidence>
<dbReference type="HOGENOM" id="CLU_020844_2_0_9"/>
<dbReference type="InterPro" id="IPR001544">
    <property type="entry name" value="Aminotrans_IV"/>
</dbReference>
<dbReference type="CDD" id="cd00449">
    <property type="entry name" value="PLPDE_IV"/>
    <property type="match status" value="1"/>
</dbReference>
<dbReference type="InterPro" id="IPR036038">
    <property type="entry name" value="Aminotransferase-like"/>
</dbReference>
<dbReference type="InterPro" id="IPR043132">
    <property type="entry name" value="BCAT-like_C"/>
</dbReference>
<dbReference type="Proteomes" id="UP000013523">
    <property type="component" value="Chromosome"/>
</dbReference>
<comment type="cofactor">
    <cofactor evidence="1">
        <name>pyridoxal 5'-phosphate</name>
        <dbReference type="ChEBI" id="CHEBI:597326"/>
    </cofactor>
</comment>
<keyword evidence="4" id="KW-0032">Aminotransferase</keyword>
<organism evidence="4 5">
    <name type="scientific">Clostridium pasteurianum BC1</name>
    <dbReference type="NCBI Taxonomy" id="86416"/>
    <lineage>
        <taxon>Bacteria</taxon>
        <taxon>Bacillati</taxon>
        <taxon>Bacillota</taxon>
        <taxon>Clostridia</taxon>
        <taxon>Eubacteriales</taxon>
        <taxon>Clostridiaceae</taxon>
        <taxon>Clostridium</taxon>
    </lineage>
</organism>
<gene>
    <name evidence="4" type="ORF">Clopa_2875</name>
</gene>
<keyword evidence="5" id="KW-1185">Reference proteome</keyword>
<dbReference type="GO" id="GO:0008483">
    <property type="term" value="F:transaminase activity"/>
    <property type="evidence" value="ECO:0007669"/>
    <property type="project" value="UniProtKB-KW"/>
</dbReference>
<evidence type="ECO:0000256" key="2">
    <source>
        <dbReference type="ARBA" id="ARBA00009320"/>
    </source>
</evidence>
<sequence>MLVNGELREDKISIDNGFYFGEGLFETMLIYNNRILFLKEHIDRINEGLKTIGIDKRIEEKEVINALKELKFKDGVLKLVVSEKNNIFTWRKNNYTEAIYDNGFKLKISSLRRNKDSIVTYLKSLNYLDNILEHRKCKEEGYDEVLFLNSDNEIAEGSVSNIFFIKDNTIYTPDINCGLLNGTIRKYIFKNYSVVEGKFSKDELLKSDEIFLTNSVMGIMPVSKFEGRIFKEKEVTYNIINDYKSYIGHAK</sequence>
<keyword evidence="4" id="KW-0808">Transferase</keyword>
<reference evidence="4 5" key="1">
    <citation type="submission" date="2012-01" db="EMBL/GenBank/DDBJ databases">
        <title>Complete sequence of chromosome of Clostridium pasteurianum BC1.</title>
        <authorList>
            <consortium name="US DOE Joint Genome Institute"/>
            <person name="Lucas S."/>
            <person name="Han J."/>
            <person name="Lapidus A."/>
            <person name="Cheng J.-F."/>
            <person name="Goodwin L."/>
            <person name="Pitluck S."/>
            <person name="Peters L."/>
            <person name="Mikhailova N."/>
            <person name="Teshima H."/>
            <person name="Detter J.C."/>
            <person name="Han C."/>
            <person name="Tapia R."/>
            <person name="Land M."/>
            <person name="Hauser L."/>
            <person name="Kyrpides N."/>
            <person name="Ivanova N."/>
            <person name="Pagani I."/>
            <person name="Dunn J."/>
            <person name="Taghavi S."/>
            <person name="Francis A."/>
            <person name="van der Lelie D."/>
            <person name="Woyke T."/>
        </authorList>
    </citation>
    <scope>NUCLEOTIDE SEQUENCE [LARGE SCALE GENOMIC DNA]</scope>
    <source>
        <strain evidence="4 5">BC1</strain>
    </source>
</reference>
<evidence type="ECO:0000313" key="4">
    <source>
        <dbReference type="EMBL" id="AGK97713.1"/>
    </source>
</evidence>
<dbReference type="KEGG" id="cpas:Clopa_2875"/>
<dbReference type="InterPro" id="IPR043131">
    <property type="entry name" value="BCAT-like_N"/>
</dbReference>
<dbReference type="AlphaFoldDB" id="R4K567"/>
<dbReference type="GO" id="GO:0046394">
    <property type="term" value="P:carboxylic acid biosynthetic process"/>
    <property type="evidence" value="ECO:0007669"/>
    <property type="project" value="UniProtKB-ARBA"/>
</dbReference>
<dbReference type="GO" id="GO:0016829">
    <property type="term" value="F:lyase activity"/>
    <property type="evidence" value="ECO:0007669"/>
    <property type="project" value="UniProtKB-KW"/>
</dbReference>
<dbReference type="SUPFAM" id="SSF56752">
    <property type="entry name" value="D-aminoacid aminotransferase-like PLP-dependent enzymes"/>
    <property type="match status" value="1"/>
</dbReference>
<dbReference type="OrthoDB" id="9805628at2"/>
<dbReference type="Gene3D" id="3.20.10.10">
    <property type="entry name" value="D-amino Acid Aminotransferase, subunit A, domain 2"/>
    <property type="match status" value="1"/>
</dbReference>
<dbReference type="eggNOG" id="COG0115">
    <property type="taxonomic scope" value="Bacteria"/>
</dbReference>
<comment type="similarity">
    <text evidence="2">Belongs to the class-IV pyridoxal-phosphate-dependent aminotransferase family.</text>
</comment>
<dbReference type="PANTHER" id="PTHR42743">
    <property type="entry name" value="AMINO-ACID AMINOTRANSFERASE"/>
    <property type="match status" value="1"/>
</dbReference>
<dbReference type="PANTHER" id="PTHR42743:SF11">
    <property type="entry name" value="AMINODEOXYCHORISMATE LYASE"/>
    <property type="match status" value="1"/>
</dbReference>
<keyword evidence="3" id="KW-0663">Pyridoxal phosphate</keyword>
<dbReference type="GO" id="GO:0008652">
    <property type="term" value="P:amino acid biosynthetic process"/>
    <property type="evidence" value="ECO:0007669"/>
    <property type="project" value="UniProtKB-ARBA"/>
</dbReference>
<accession>R4K567</accession>
<dbReference type="EMBL" id="CP003261">
    <property type="protein sequence ID" value="AGK97713.1"/>
    <property type="molecule type" value="Genomic_DNA"/>
</dbReference>
<proteinExistence type="inferred from homology"/>
<dbReference type="GO" id="GO:0005829">
    <property type="term" value="C:cytosol"/>
    <property type="evidence" value="ECO:0007669"/>
    <property type="project" value="TreeGrafter"/>
</dbReference>
<protein>
    <submittedName>
        <fullName evidence="4">Branched-chain amino acid aminotransferase/4-amino-4-deoxychorismate lyase</fullName>
    </submittedName>
</protein>
<dbReference type="PATRIC" id="fig|86416.3.peg.2861"/>